<dbReference type="InterPro" id="IPR020904">
    <property type="entry name" value="Sc_DH/Rdtase_CS"/>
</dbReference>
<evidence type="ECO:0000256" key="1">
    <source>
        <dbReference type="ARBA" id="ARBA00006484"/>
    </source>
</evidence>
<dbReference type="Gene3D" id="3.40.50.720">
    <property type="entry name" value="NAD(P)-binding Rossmann-like Domain"/>
    <property type="match status" value="1"/>
</dbReference>
<dbReference type="SUPFAM" id="SSF51735">
    <property type="entry name" value="NAD(P)-binding Rossmann-fold domains"/>
    <property type="match status" value="1"/>
</dbReference>
<dbReference type="Proteomes" id="UP000826300">
    <property type="component" value="Chromosome"/>
</dbReference>
<dbReference type="Pfam" id="PF13561">
    <property type="entry name" value="adh_short_C2"/>
    <property type="match status" value="1"/>
</dbReference>
<name>A0A8G1EER6_9RHOB</name>
<evidence type="ECO:0000313" key="4">
    <source>
        <dbReference type="EMBL" id="QYZ70979.1"/>
    </source>
</evidence>
<dbReference type="AlphaFoldDB" id="A0A8G1EER6"/>
<comment type="similarity">
    <text evidence="1">Belongs to the short-chain dehydrogenases/reductases (SDR) family.</text>
</comment>
<keyword evidence="5" id="KW-1185">Reference proteome</keyword>
<dbReference type="PROSITE" id="PS51257">
    <property type="entry name" value="PROKAR_LIPOPROTEIN"/>
    <property type="match status" value="1"/>
</dbReference>
<dbReference type="PANTHER" id="PTHR42879:SF2">
    <property type="entry name" value="3-OXOACYL-[ACYL-CARRIER-PROTEIN] REDUCTASE FABG"/>
    <property type="match status" value="1"/>
</dbReference>
<dbReference type="InterPro" id="IPR057326">
    <property type="entry name" value="KR_dom"/>
</dbReference>
<evidence type="ECO:0000313" key="5">
    <source>
        <dbReference type="Proteomes" id="UP000826300"/>
    </source>
</evidence>
<keyword evidence="2" id="KW-0560">Oxidoreductase</keyword>
<dbReference type="PRINTS" id="PR00080">
    <property type="entry name" value="SDRFAMILY"/>
</dbReference>
<evidence type="ECO:0000256" key="2">
    <source>
        <dbReference type="ARBA" id="ARBA00023002"/>
    </source>
</evidence>
<dbReference type="PANTHER" id="PTHR42879">
    <property type="entry name" value="3-OXOACYL-(ACYL-CARRIER-PROTEIN) REDUCTASE"/>
    <property type="match status" value="1"/>
</dbReference>
<dbReference type="InterPro" id="IPR036291">
    <property type="entry name" value="NAD(P)-bd_dom_sf"/>
</dbReference>
<dbReference type="EMBL" id="CP069370">
    <property type="protein sequence ID" value="QYZ70979.1"/>
    <property type="molecule type" value="Genomic_DNA"/>
</dbReference>
<dbReference type="InterPro" id="IPR050259">
    <property type="entry name" value="SDR"/>
</dbReference>
<dbReference type="InterPro" id="IPR002347">
    <property type="entry name" value="SDR_fam"/>
</dbReference>
<organism evidence="4 5">
    <name type="scientific">Neotabrizicola shimadae</name>
    <dbReference type="NCBI Taxonomy" id="2807096"/>
    <lineage>
        <taxon>Bacteria</taxon>
        <taxon>Pseudomonadati</taxon>
        <taxon>Pseudomonadota</taxon>
        <taxon>Alphaproteobacteria</taxon>
        <taxon>Rhodobacterales</taxon>
        <taxon>Paracoccaceae</taxon>
        <taxon>Neotabrizicola</taxon>
    </lineage>
</organism>
<dbReference type="KEGG" id="nsm:JO391_05560"/>
<dbReference type="GO" id="GO:0016491">
    <property type="term" value="F:oxidoreductase activity"/>
    <property type="evidence" value="ECO:0007669"/>
    <property type="project" value="UniProtKB-KW"/>
</dbReference>
<evidence type="ECO:0000259" key="3">
    <source>
        <dbReference type="SMART" id="SM00822"/>
    </source>
</evidence>
<accession>A0A8G1EER6</accession>
<dbReference type="GO" id="GO:0032787">
    <property type="term" value="P:monocarboxylic acid metabolic process"/>
    <property type="evidence" value="ECO:0007669"/>
    <property type="project" value="UniProtKB-ARBA"/>
</dbReference>
<sequence length="246" mass="25127">MRALVTGAGAPGGIGLACARMLGQAGHRVAIASTTGRIHLRAAELVAEGLDVTAHQGDLTDPVQVQRLLDETGPVDVLVNNAGMGTQAEPARERSFLKSDPAAWRRELDLSLTTAVLVTRAYLPPMVEKGWGRVVMMASVTGPLVSIAGSSAYSAAKAAMVGLTHALALEVAKTGVTVNAVAPGWIGTEAMLKGEFAAARKSPMGRAGTPEEVAACVAFLASAGASYVNGATLVVDGGNMLQEKKG</sequence>
<dbReference type="PROSITE" id="PS00061">
    <property type="entry name" value="ADH_SHORT"/>
    <property type="match status" value="1"/>
</dbReference>
<reference evidence="4" key="1">
    <citation type="submission" date="2021-02" db="EMBL/GenBank/DDBJ databases">
        <title>Rhodobacter shimadae sp. nov., an aerobic anoxygenic phototrophic bacterium isolated from a hot spring.</title>
        <authorList>
            <person name="Muramatsu S."/>
            <person name="Haruta S."/>
            <person name="Hirose S."/>
            <person name="Hanada S."/>
        </authorList>
    </citation>
    <scope>NUCLEOTIDE SEQUENCE</scope>
    <source>
        <strain evidence="4">N10</strain>
    </source>
</reference>
<dbReference type="RefSeq" id="WP_220663196.1">
    <property type="nucleotide sequence ID" value="NZ_CP069370.1"/>
</dbReference>
<proteinExistence type="inferred from homology"/>
<dbReference type="SMART" id="SM00822">
    <property type="entry name" value="PKS_KR"/>
    <property type="match status" value="1"/>
</dbReference>
<protein>
    <submittedName>
        <fullName evidence="4">SDR family oxidoreductase</fullName>
    </submittedName>
</protein>
<dbReference type="FunFam" id="3.40.50.720:FF:000173">
    <property type="entry name" value="3-oxoacyl-[acyl-carrier protein] reductase"/>
    <property type="match status" value="1"/>
</dbReference>
<feature type="domain" description="Ketoreductase" evidence="3">
    <location>
        <begin position="3"/>
        <end position="188"/>
    </location>
</feature>
<dbReference type="PRINTS" id="PR00081">
    <property type="entry name" value="GDHRDH"/>
</dbReference>
<gene>
    <name evidence="4" type="ORF">JO391_05560</name>
</gene>